<dbReference type="Pfam" id="PF20239">
    <property type="entry name" value="DUF6596"/>
    <property type="match status" value="1"/>
</dbReference>
<dbReference type="InterPro" id="IPR013325">
    <property type="entry name" value="RNA_pol_sigma_r2"/>
</dbReference>
<dbReference type="SUPFAM" id="SSF88946">
    <property type="entry name" value="Sigma2 domain of RNA polymerase sigma factors"/>
    <property type="match status" value="1"/>
</dbReference>
<accession>A0ABY6B214</accession>
<feature type="domain" description="DUF6596" evidence="3">
    <location>
        <begin position="192"/>
        <end position="292"/>
    </location>
</feature>
<dbReference type="Proteomes" id="UP001064933">
    <property type="component" value="Chromosome"/>
</dbReference>
<protein>
    <submittedName>
        <fullName evidence="4">RNA polymerase sigma factor</fullName>
    </submittedName>
</protein>
<dbReference type="InterPro" id="IPR046531">
    <property type="entry name" value="DUF6596"/>
</dbReference>
<dbReference type="InterPro" id="IPR013324">
    <property type="entry name" value="RNA_pol_sigma_r3/r4-like"/>
</dbReference>
<dbReference type="EMBL" id="CP104562">
    <property type="protein sequence ID" value="UXH78019.1"/>
    <property type="molecule type" value="Genomic_DNA"/>
</dbReference>
<evidence type="ECO:0000313" key="4">
    <source>
        <dbReference type="EMBL" id="UXH78019.1"/>
    </source>
</evidence>
<organism evidence="4 5">
    <name type="scientific">Roseateles amylovorans</name>
    <dbReference type="NCBI Taxonomy" id="2978473"/>
    <lineage>
        <taxon>Bacteria</taxon>
        <taxon>Pseudomonadati</taxon>
        <taxon>Pseudomonadota</taxon>
        <taxon>Betaproteobacteria</taxon>
        <taxon>Burkholderiales</taxon>
        <taxon>Sphaerotilaceae</taxon>
        <taxon>Roseateles</taxon>
    </lineage>
</organism>
<sequence length="430" mass="47098">MTDDLHRTITAVWRLESAKIIGAVARMTRDVSLAEELAQDALVAALETWPRQGLPDKPAAWLMTTAKHRALDRLRHAKLSGEKLVQLGHELDAREAMIVPDFVNALDEDRAAREIGDDVLRLMFCACHPVLSLEARVALTLKLVAGLSTAEIARACLQSEPTVAQRLVRAKRTLGEARVPFELPRREHLSERLVAVLEVIYLIFNEGYTATSGAHWMRTDLCDEALRLARMLVTLAPQASEVYGLQALLELQASRAAARVDAQGEPVLLLEQDRSRWDALLIRRGLAALEQAGILAAAEDDGLGLGPYALQASIAACHARAQRAQDTDWARIAALYEALAMRQPSPVVALNRAVAVSMAFGPAAGLALVDDLMEEPALRQYHWLPSVRADLLAKLGRPAEAKLEFERAAAMASNEREKALLLRRAGEQGD</sequence>
<dbReference type="Pfam" id="PF04542">
    <property type="entry name" value="Sigma70_r2"/>
    <property type="match status" value="1"/>
</dbReference>
<evidence type="ECO:0000259" key="1">
    <source>
        <dbReference type="Pfam" id="PF04542"/>
    </source>
</evidence>
<dbReference type="RefSeq" id="WP_261757785.1">
    <property type="nucleotide sequence ID" value="NZ_CP104562.2"/>
</dbReference>
<dbReference type="Pfam" id="PF08281">
    <property type="entry name" value="Sigma70_r4_2"/>
    <property type="match status" value="1"/>
</dbReference>
<reference evidence="4" key="1">
    <citation type="submission" date="2022-10" db="EMBL/GenBank/DDBJ databases">
        <title>Characterization and whole genome sequencing of a new Roseateles species, isolated from fresh water.</title>
        <authorList>
            <person name="Guliayeva D.Y."/>
            <person name="Akhremchuk A.E."/>
            <person name="Sikolenko M.A."/>
            <person name="Valentovich L.N."/>
            <person name="Sidarenka A.V."/>
        </authorList>
    </citation>
    <scope>NUCLEOTIDE SEQUENCE</scope>
    <source>
        <strain evidence="4">BIM B-1768</strain>
    </source>
</reference>
<name>A0ABY6B214_9BURK</name>
<dbReference type="SUPFAM" id="SSF88659">
    <property type="entry name" value="Sigma3 and sigma4 domains of RNA polymerase sigma factors"/>
    <property type="match status" value="1"/>
</dbReference>
<evidence type="ECO:0000259" key="3">
    <source>
        <dbReference type="Pfam" id="PF20239"/>
    </source>
</evidence>
<evidence type="ECO:0000313" key="5">
    <source>
        <dbReference type="Proteomes" id="UP001064933"/>
    </source>
</evidence>
<proteinExistence type="predicted"/>
<dbReference type="Gene3D" id="1.10.10.10">
    <property type="entry name" value="Winged helix-like DNA-binding domain superfamily/Winged helix DNA-binding domain"/>
    <property type="match status" value="1"/>
</dbReference>
<feature type="domain" description="RNA polymerase sigma factor 70 region 4 type 2" evidence="2">
    <location>
        <begin position="127"/>
        <end position="174"/>
    </location>
</feature>
<dbReference type="InterPro" id="IPR036388">
    <property type="entry name" value="WH-like_DNA-bd_sf"/>
</dbReference>
<keyword evidence="5" id="KW-1185">Reference proteome</keyword>
<dbReference type="Gene3D" id="1.10.1740.10">
    <property type="match status" value="1"/>
</dbReference>
<evidence type="ECO:0000259" key="2">
    <source>
        <dbReference type="Pfam" id="PF08281"/>
    </source>
</evidence>
<dbReference type="PANTHER" id="PTHR47756">
    <property type="entry name" value="BLL6612 PROTEIN-RELATED"/>
    <property type="match status" value="1"/>
</dbReference>
<dbReference type="PANTHER" id="PTHR47756:SF1">
    <property type="entry name" value="BLL0085 PROTEIN"/>
    <property type="match status" value="1"/>
</dbReference>
<dbReference type="InterPro" id="IPR013249">
    <property type="entry name" value="RNA_pol_sigma70_r4_t2"/>
</dbReference>
<feature type="domain" description="RNA polymerase sigma-70 region 2" evidence="1">
    <location>
        <begin position="20"/>
        <end position="78"/>
    </location>
</feature>
<gene>
    <name evidence="4" type="ORF">N4261_24180</name>
</gene>
<dbReference type="InterPro" id="IPR007627">
    <property type="entry name" value="RNA_pol_sigma70_r2"/>
</dbReference>